<keyword evidence="3" id="KW-1185">Reference proteome</keyword>
<sequence>MIKIDSSIDTYNENLGKAYDSRLSKEDKIILKDYFSDLVSNSFAKSHPVPEKALEALKHIDKSLHEAKIIDYKRESQTNWQNSKPQYLIIGGLIFIVGAIAWHYLSPNLPSFVGF</sequence>
<protein>
    <submittedName>
        <fullName evidence="2">Uncharacterized protein</fullName>
    </submittedName>
</protein>
<keyword evidence="1" id="KW-1133">Transmembrane helix</keyword>
<dbReference type="HOGENOM" id="CLU_2107348_0_0_6"/>
<dbReference type="GeneID" id="41838935"/>
<name>Q07X62_SHEFN</name>
<keyword evidence="1" id="KW-0472">Membrane</keyword>
<gene>
    <name evidence="2" type="ordered locus">Sfri_3575</name>
</gene>
<accession>Q07X62</accession>
<evidence type="ECO:0000313" key="2">
    <source>
        <dbReference type="EMBL" id="ABI73402.1"/>
    </source>
</evidence>
<reference evidence="2 3" key="1">
    <citation type="submission" date="2006-08" db="EMBL/GenBank/DDBJ databases">
        <title>Complete sequence of Shewanella frigidimarina NCIMB 400.</title>
        <authorList>
            <consortium name="US DOE Joint Genome Institute"/>
            <person name="Copeland A."/>
            <person name="Lucas S."/>
            <person name="Lapidus A."/>
            <person name="Barry K."/>
            <person name="Detter J.C."/>
            <person name="Glavina del Rio T."/>
            <person name="Hammon N."/>
            <person name="Israni S."/>
            <person name="Dalin E."/>
            <person name="Tice H."/>
            <person name="Pitluck S."/>
            <person name="Fredrickson J.K."/>
            <person name="Kolker E."/>
            <person name="McCuel L.A."/>
            <person name="DiChristina T."/>
            <person name="Nealson K.H."/>
            <person name="Newman D."/>
            <person name="Tiedje J.M."/>
            <person name="Zhou J."/>
            <person name="Romine M.F."/>
            <person name="Culley D.E."/>
            <person name="Serres M."/>
            <person name="Chertkov O."/>
            <person name="Brettin T."/>
            <person name="Bruce D."/>
            <person name="Han C."/>
            <person name="Tapia R."/>
            <person name="Gilna P."/>
            <person name="Schmutz J."/>
            <person name="Larimer F."/>
            <person name="Land M."/>
            <person name="Hauser L."/>
            <person name="Kyrpides N."/>
            <person name="Mikhailova N."/>
            <person name="Richardson P."/>
        </authorList>
    </citation>
    <scope>NUCLEOTIDE SEQUENCE [LARGE SCALE GENOMIC DNA]</scope>
    <source>
        <strain evidence="2 3">NCIMB 400</strain>
    </source>
</reference>
<proteinExistence type="predicted"/>
<evidence type="ECO:0000313" key="3">
    <source>
        <dbReference type="Proteomes" id="UP000000684"/>
    </source>
</evidence>
<dbReference type="Proteomes" id="UP000000684">
    <property type="component" value="Chromosome"/>
</dbReference>
<keyword evidence="1" id="KW-0812">Transmembrane</keyword>
<evidence type="ECO:0000256" key="1">
    <source>
        <dbReference type="SAM" id="Phobius"/>
    </source>
</evidence>
<dbReference type="AlphaFoldDB" id="Q07X62"/>
<dbReference type="KEGG" id="sfr:Sfri_3575"/>
<dbReference type="EMBL" id="CP000447">
    <property type="protein sequence ID" value="ABI73402.1"/>
    <property type="molecule type" value="Genomic_DNA"/>
</dbReference>
<organism evidence="2 3">
    <name type="scientific">Shewanella frigidimarina (strain NCIMB 400)</name>
    <dbReference type="NCBI Taxonomy" id="318167"/>
    <lineage>
        <taxon>Bacteria</taxon>
        <taxon>Pseudomonadati</taxon>
        <taxon>Pseudomonadota</taxon>
        <taxon>Gammaproteobacteria</taxon>
        <taxon>Alteromonadales</taxon>
        <taxon>Shewanellaceae</taxon>
        <taxon>Shewanella</taxon>
    </lineage>
</organism>
<dbReference type="RefSeq" id="WP_011638992.1">
    <property type="nucleotide sequence ID" value="NC_008345.1"/>
</dbReference>
<feature type="transmembrane region" description="Helical" evidence="1">
    <location>
        <begin position="87"/>
        <end position="105"/>
    </location>
</feature>